<dbReference type="InterPro" id="IPR001375">
    <property type="entry name" value="Peptidase_S9_cat"/>
</dbReference>
<dbReference type="Pfam" id="PF07676">
    <property type="entry name" value="PD40"/>
    <property type="match status" value="2"/>
</dbReference>
<name>A0ABM7VE42_9BACT</name>
<evidence type="ECO:0000256" key="2">
    <source>
        <dbReference type="ARBA" id="ARBA00022801"/>
    </source>
</evidence>
<dbReference type="SUPFAM" id="SSF82171">
    <property type="entry name" value="DPP6 N-terminal domain-like"/>
    <property type="match status" value="1"/>
</dbReference>
<evidence type="ECO:0000313" key="6">
    <source>
        <dbReference type="EMBL" id="BDC99224.1"/>
    </source>
</evidence>
<sequence>MLKKGLLLVMALFMASMTIAQDVLTPELLWDLGRVNGGIVSPDGTSMIYGVVHYDLEKNSGKNELFIKDTKTGKDTKINLAGSPNSMTWTPDGQRIAFLMGGQLHEIKPDGSGLKQISDVKGGISTFNYAPTGDKVAYSTAVKLKKTTADLYPQYDKANAVVIDDLMYRHWDHWSDADFNHVFVADLKDDKLTNAKDIMGNEPFDCPTEPFGGSEDYTFSPDGSKVVYVTKKKEGKDYAVSTNTDLYVYELATGATSNFTEGMMGYDTHPTFSNDGQKLAWFSMARDGYESDKNDIIVYDFKSKTKTNITKDWDETVSTFIWGEKDRNIYFVAGHQATIQLWDYKLAKNVADSDVKNIRMITEGVHDYRSVAQLNSKTLIGSRMSMSEAPELFTVDIKNGTEKPLTDVNKDIFDNLKMGKVEKRMVATTDGKEELVWVVYPPNFDPNKKYPALLYCQGGPQSAVSQFFSFRWNFQLMAAQGYIVVAPNRRGLPSFGTKWNEDISKDWGGQPMKDYLSAIDAVAAEPYVDNDRLGCVGASYGGYSVYMLAGIHEGRFSAFISHCGLFDMKSWYGTTEELFFANWDLGGAYWEKNPPKAYTEFNPSNYVQNWDTPMMVIHGGHDFRVPEGQGMQAFQAAKLKGIPARFLYFPEEGHWVLNPQNGMIWHTEYFKWLDQWLKK</sequence>
<accession>A0ABM7VE42</accession>
<dbReference type="SUPFAM" id="SSF53474">
    <property type="entry name" value="alpha/beta-Hydrolases"/>
    <property type="match status" value="1"/>
</dbReference>
<evidence type="ECO:0000259" key="5">
    <source>
        <dbReference type="Pfam" id="PF00326"/>
    </source>
</evidence>
<dbReference type="RefSeq" id="WP_338396667.1">
    <property type="nucleotide sequence ID" value="NZ_AP025292.1"/>
</dbReference>
<dbReference type="InterPro" id="IPR011042">
    <property type="entry name" value="6-blade_b-propeller_TolB-like"/>
</dbReference>
<dbReference type="Proteomes" id="UP001354989">
    <property type="component" value="Chromosome"/>
</dbReference>
<proteinExistence type="predicted"/>
<dbReference type="Pfam" id="PF00326">
    <property type="entry name" value="Peptidase_S9"/>
    <property type="match status" value="1"/>
</dbReference>
<dbReference type="Gene3D" id="2.120.10.30">
    <property type="entry name" value="TolB, C-terminal domain"/>
    <property type="match status" value="2"/>
</dbReference>
<evidence type="ECO:0000256" key="1">
    <source>
        <dbReference type="ARBA" id="ARBA00022729"/>
    </source>
</evidence>
<dbReference type="InterPro" id="IPR029058">
    <property type="entry name" value="AB_hydrolase_fold"/>
</dbReference>
<feature type="domain" description="Peptidase S9 prolyl oligopeptidase catalytic" evidence="5">
    <location>
        <begin position="469"/>
        <end position="679"/>
    </location>
</feature>
<feature type="signal peptide" evidence="4">
    <location>
        <begin position="1"/>
        <end position="20"/>
    </location>
</feature>
<keyword evidence="7" id="KW-1185">Reference proteome</keyword>
<evidence type="ECO:0000313" key="7">
    <source>
        <dbReference type="Proteomes" id="UP001354989"/>
    </source>
</evidence>
<dbReference type="PANTHER" id="PTHR42776:SF13">
    <property type="entry name" value="DIPEPTIDYL-PEPTIDASE 5"/>
    <property type="match status" value="1"/>
</dbReference>
<feature type="chain" id="PRO_5047277422" evidence="4">
    <location>
        <begin position="21"/>
        <end position="679"/>
    </location>
</feature>
<dbReference type="Gene3D" id="3.40.50.1820">
    <property type="entry name" value="alpha/beta hydrolase"/>
    <property type="match status" value="1"/>
</dbReference>
<keyword evidence="3" id="KW-0720">Serine protease</keyword>
<protein>
    <submittedName>
        <fullName evidence="6">Peptidase S9</fullName>
    </submittedName>
</protein>
<dbReference type="PANTHER" id="PTHR42776">
    <property type="entry name" value="SERINE PEPTIDASE S9 FAMILY MEMBER"/>
    <property type="match status" value="1"/>
</dbReference>
<keyword evidence="3" id="KW-0645">Protease</keyword>
<reference evidence="6 7" key="1">
    <citation type="submission" date="2021-12" db="EMBL/GenBank/DDBJ databases">
        <title>Genome sequencing of bacteria with rrn-lacking chromosome and rrn-plasmid.</title>
        <authorList>
            <person name="Anda M."/>
            <person name="Iwasaki W."/>
        </authorList>
    </citation>
    <scope>NUCLEOTIDE SEQUENCE [LARGE SCALE GENOMIC DNA]</scope>
    <source>
        <strain evidence="6 7">NBRC 101262</strain>
    </source>
</reference>
<dbReference type="InterPro" id="IPR011659">
    <property type="entry name" value="WD40"/>
</dbReference>
<evidence type="ECO:0000256" key="3">
    <source>
        <dbReference type="ARBA" id="ARBA00022825"/>
    </source>
</evidence>
<gene>
    <name evidence="6" type="ORF">PEPS_15050</name>
</gene>
<keyword evidence="1 4" id="KW-0732">Signal</keyword>
<evidence type="ECO:0000256" key="4">
    <source>
        <dbReference type="SAM" id="SignalP"/>
    </source>
</evidence>
<organism evidence="6 7">
    <name type="scientific">Persicobacter psychrovividus</name>
    <dbReference type="NCBI Taxonomy" id="387638"/>
    <lineage>
        <taxon>Bacteria</taxon>
        <taxon>Pseudomonadati</taxon>
        <taxon>Bacteroidota</taxon>
        <taxon>Cytophagia</taxon>
        <taxon>Cytophagales</taxon>
        <taxon>Persicobacteraceae</taxon>
        <taxon>Persicobacter</taxon>
    </lineage>
</organism>
<keyword evidence="2" id="KW-0378">Hydrolase</keyword>
<dbReference type="EMBL" id="AP025292">
    <property type="protein sequence ID" value="BDC99224.1"/>
    <property type="molecule type" value="Genomic_DNA"/>
</dbReference>